<name>A0ABP9PQR5_9ACTN</name>
<gene>
    <name evidence="1" type="ORF">GCM10023340_27980</name>
</gene>
<organism evidence="1 2">
    <name type="scientific">Nocardioides marinquilinus</name>
    <dbReference type="NCBI Taxonomy" id="1210400"/>
    <lineage>
        <taxon>Bacteria</taxon>
        <taxon>Bacillati</taxon>
        <taxon>Actinomycetota</taxon>
        <taxon>Actinomycetes</taxon>
        <taxon>Propionibacteriales</taxon>
        <taxon>Nocardioidaceae</taxon>
        <taxon>Nocardioides</taxon>
    </lineage>
</organism>
<dbReference type="EMBL" id="BAABKG010000003">
    <property type="protein sequence ID" value="GAA5150580.1"/>
    <property type="molecule type" value="Genomic_DNA"/>
</dbReference>
<keyword evidence="2" id="KW-1185">Reference proteome</keyword>
<accession>A0ABP9PQR5</accession>
<evidence type="ECO:0000313" key="1">
    <source>
        <dbReference type="EMBL" id="GAA5150580.1"/>
    </source>
</evidence>
<evidence type="ECO:0000313" key="2">
    <source>
        <dbReference type="Proteomes" id="UP001500221"/>
    </source>
</evidence>
<protein>
    <submittedName>
        <fullName evidence="1">Uncharacterized protein</fullName>
    </submittedName>
</protein>
<sequence length="70" mass="7673">MLRQQKTSRGWREVAHRAGLDALANDDLVPVHAPIVPRTTSAQHPFRPADGATLELVEQPLNPSLPPEDS</sequence>
<dbReference type="Proteomes" id="UP001500221">
    <property type="component" value="Unassembled WGS sequence"/>
</dbReference>
<proteinExistence type="predicted"/>
<comment type="caution">
    <text evidence="1">The sequence shown here is derived from an EMBL/GenBank/DDBJ whole genome shotgun (WGS) entry which is preliminary data.</text>
</comment>
<reference evidence="2" key="1">
    <citation type="journal article" date="2019" name="Int. J. Syst. Evol. Microbiol.">
        <title>The Global Catalogue of Microorganisms (GCM) 10K type strain sequencing project: providing services to taxonomists for standard genome sequencing and annotation.</title>
        <authorList>
            <consortium name="The Broad Institute Genomics Platform"/>
            <consortium name="The Broad Institute Genome Sequencing Center for Infectious Disease"/>
            <person name="Wu L."/>
            <person name="Ma J."/>
        </authorList>
    </citation>
    <scope>NUCLEOTIDE SEQUENCE [LARGE SCALE GENOMIC DNA]</scope>
    <source>
        <strain evidence="2">JCM 18459</strain>
    </source>
</reference>